<dbReference type="EMBL" id="BOMH01000073">
    <property type="protein sequence ID" value="GID70332.1"/>
    <property type="molecule type" value="Genomic_DNA"/>
</dbReference>
<evidence type="ECO:0000259" key="1">
    <source>
        <dbReference type="Pfam" id="PF01370"/>
    </source>
</evidence>
<gene>
    <name evidence="2" type="ORF">Acy02nite_82130</name>
</gene>
<feature type="domain" description="NAD-dependent epimerase/dehydratase" evidence="1">
    <location>
        <begin position="9"/>
        <end position="109"/>
    </location>
</feature>
<dbReference type="RefSeq" id="WP_203753981.1">
    <property type="nucleotide sequence ID" value="NZ_BAAAUC010000035.1"/>
</dbReference>
<dbReference type="AlphaFoldDB" id="A0A919IS47"/>
<accession>A0A919IS47</accession>
<dbReference type="InterPro" id="IPR001509">
    <property type="entry name" value="Epimerase_deHydtase"/>
</dbReference>
<dbReference type="Gene3D" id="3.40.50.720">
    <property type="entry name" value="NAD(P)-binding Rossmann-like Domain"/>
    <property type="match status" value="1"/>
</dbReference>
<keyword evidence="3" id="KW-1185">Reference proteome</keyword>
<dbReference type="InterPro" id="IPR036291">
    <property type="entry name" value="NAD(P)-bd_dom_sf"/>
</dbReference>
<evidence type="ECO:0000313" key="2">
    <source>
        <dbReference type="EMBL" id="GID70332.1"/>
    </source>
</evidence>
<sequence length="205" mass="22536">MTKSNTYGYGPVDGPFTEDLPMRPTTVKGRVRAQMYRDGLAAHEAGRLRFTEVRAADYLGVGALAAFSLFIGPQVQAGQEVVFPADLDVAHSWTYTGDVARTLVAVALSERSWGSARHTPQTSDLSIREMVTRFATVAGRPQPAVREMTPLELHAAMADPMMVEMAEMQYLTYRDAILDWSRTAAEFDLKPTPLEDVLRELAAAA</sequence>
<reference evidence="2" key="1">
    <citation type="submission" date="2021-01" db="EMBL/GenBank/DDBJ databases">
        <title>Whole genome shotgun sequence of Actinoplanes cyaneus NBRC 14990.</title>
        <authorList>
            <person name="Komaki H."/>
            <person name="Tamura T."/>
        </authorList>
    </citation>
    <scope>NUCLEOTIDE SEQUENCE</scope>
    <source>
        <strain evidence="2">NBRC 14990</strain>
    </source>
</reference>
<dbReference type="SUPFAM" id="SSF51735">
    <property type="entry name" value="NAD(P)-binding Rossmann-fold domains"/>
    <property type="match status" value="1"/>
</dbReference>
<name>A0A919IS47_9ACTN</name>
<comment type="caution">
    <text evidence="2">The sequence shown here is derived from an EMBL/GenBank/DDBJ whole genome shotgun (WGS) entry which is preliminary data.</text>
</comment>
<protein>
    <recommendedName>
        <fullName evidence="1">NAD-dependent epimerase/dehydratase domain-containing protein</fullName>
    </recommendedName>
</protein>
<evidence type="ECO:0000313" key="3">
    <source>
        <dbReference type="Proteomes" id="UP000619479"/>
    </source>
</evidence>
<dbReference type="Pfam" id="PF01370">
    <property type="entry name" value="Epimerase"/>
    <property type="match status" value="1"/>
</dbReference>
<proteinExistence type="predicted"/>
<organism evidence="2 3">
    <name type="scientific">Actinoplanes cyaneus</name>
    <dbReference type="NCBI Taxonomy" id="52696"/>
    <lineage>
        <taxon>Bacteria</taxon>
        <taxon>Bacillati</taxon>
        <taxon>Actinomycetota</taxon>
        <taxon>Actinomycetes</taxon>
        <taxon>Micromonosporales</taxon>
        <taxon>Micromonosporaceae</taxon>
        <taxon>Actinoplanes</taxon>
    </lineage>
</organism>
<dbReference type="Proteomes" id="UP000619479">
    <property type="component" value="Unassembled WGS sequence"/>
</dbReference>